<reference evidence="2 3" key="1">
    <citation type="submission" date="2015-07" db="EMBL/GenBank/DDBJ databases">
        <authorList>
            <person name="Noorani M."/>
        </authorList>
    </citation>
    <scope>NUCLEOTIDE SEQUENCE [LARGE SCALE GENOMIC DNA]</scope>
    <source>
        <strain evidence="2 3">W1435</strain>
    </source>
</reference>
<dbReference type="Proteomes" id="UP000060345">
    <property type="component" value="Chromosome 1"/>
</dbReference>
<evidence type="ECO:0000313" key="3">
    <source>
        <dbReference type="Proteomes" id="UP000060345"/>
    </source>
</evidence>
<proteinExistence type="predicted"/>
<dbReference type="EMBL" id="CP012074">
    <property type="protein sequence ID" value="AKU68673.1"/>
    <property type="molecule type" value="Genomic_DNA"/>
</dbReference>
<organism evidence="2 3">
    <name type="scientific">Prevotella fusca JCM 17724</name>
    <dbReference type="NCBI Taxonomy" id="1236517"/>
    <lineage>
        <taxon>Bacteria</taxon>
        <taxon>Pseudomonadati</taxon>
        <taxon>Bacteroidota</taxon>
        <taxon>Bacteroidia</taxon>
        <taxon>Bacteroidales</taxon>
        <taxon>Prevotellaceae</taxon>
        <taxon>Prevotella</taxon>
    </lineage>
</organism>
<sequence>MDVFRIALTDEPKLFIKYKHSQDGLGYLLYYCLPMQKTFSYQYFETAGNRLKNHDIISDKTPTDKGKNTCKKQVCNQQ</sequence>
<name>A0A0K1NIH6_9BACT</name>
<evidence type="ECO:0000256" key="1">
    <source>
        <dbReference type="SAM" id="MobiDB-lite"/>
    </source>
</evidence>
<protein>
    <submittedName>
        <fullName evidence="2">Uncharacterized protein</fullName>
    </submittedName>
</protein>
<feature type="compositionally biased region" description="Basic and acidic residues" evidence="1">
    <location>
        <begin position="55"/>
        <end position="67"/>
    </location>
</feature>
<feature type="region of interest" description="Disordered" evidence="1">
    <location>
        <begin position="55"/>
        <end position="78"/>
    </location>
</feature>
<accession>A0A0K1NIH6</accession>
<dbReference type="AlphaFoldDB" id="A0A0K1NIH6"/>
<evidence type="ECO:0000313" key="2">
    <source>
        <dbReference type="EMBL" id="AKU68673.1"/>
    </source>
</evidence>
<dbReference type="KEGG" id="pfus:ADJ77_02190"/>
<gene>
    <name evidence="2" type="ORF">ADJ77_02190</name>
</gene>